<dbReference type="Pfam" id="PF01145">
    <property type="entry name" value="Band_7"/>
    <property type="match status" value="1"/>
</dbReference>
<name>A0A1Y1RXB9_9SPIO</name>
<protein>
    <submittedName>
        <fullName evidence="5">Membrane protease subunit, stomatin/prohibitin</fullName>
    </submittedName>
</protein>
<dbReference type="InterPro" id="IPR001107">
    <property type="entry name" value="Band_7"/>
</dbReference>
<dbReference type="GO" id="GO:0006508">
    <property type="term" value="P:proteolysis"/>
    <property type="evidence" value="ECO:0007669"/>
    <property type="project" value="UniProtKB-KW"/>
</dbReference>
<dbReference type="CDD" id="cd13775">
    <property type="entry name" value="SPFH_eoslipins_u3"/>
    <property type="match status" value="1"/>
</dbReference>
<gene>
    <name evidence="5" type="ORF">B4O97_11145</name>
</gene>
<dbReference type="InterPro" id="IPR001972">
    <property type="entry name" value="Stomatin_HflK_fam"/>
</dbReference>
<dbReference type="AlphaFoldDB" id="A0A1Y1RXB9"/>
<keyword evidence="6" id="KW-1185">Reference proteome</keyword>
<evidence type="ECO:0000259" key="4">
    <source>
        <dbReference type="SMART" id="SM00244"/>
    </source>
</evidence>
<organism evidence="5 6">
    <name type="scientific">Marispirochaeta aestuarii</name>
    <dbReference type="NCBI Taxonomy" id="1963862"/>
    <lineage>
        <taxon>Bacteria</taxon>
        <taxon>Pseudomonadati</taxon>
        <taxon>Spirochaetota</taxon>
        <taxon>Spirochaetia</taxon>
        <taxon>Spirochaetales</taxon>
        <taxon>Spirochaetaceae</taxon>
        <taxon>Marispirochaeta</taxon>
    </lineage>
</organism>
<keyword evidence="3" id="KW-1133">Transmembrane helix</keyword>
<sequence>MGIVKERYSRIKNQPRRKLEKDFHYSTYSFLMLLIFGGGAGGLLYWFDPLVAPEALATIFGGLLGAGVLMALFPLWTIQVVALFLVLGLMGGYGRIQYPPAYMLAGLGVLLSASVQLVFHWDKVVVLRFGRFRRVRDAGIFILLPIIDRIADFVDTRIRVTDFSAERTLTRDNVPVHIDALCFWMIWDAGKAILEVENYIEAVTLSAQTALRDAIGKNDLAKLLSEREDVGRDIQQILDAKTSPWGISILSVEFTDILIPKELEDAMSRKAQAERERQARIILGTAEAEVASKFEEASRAYVDNPAALQLRAMNMVYEGMKYNKNSLMLLPSSALESMNMGTLLGAAAFQKQNDPEKSGKENTDD</sequence>
<feature type="transmembrane region" description="Helical" evidence="3">
    <location>
        <begin position="59"/>
        <end position="89"/>
    </location>
</feature>
<accession>A0A1Y1RXB9</accession>
<evidence type="ECO:0000313" key="5">
    <source>
        <dbReference type="EMBL" id="ORC34958.1"/>
    </source>
</evidence>
<evidence type="ECO:0000313" key="6">
    <source>
        <dbReference type="Proteomes" id="UP000192343"/>
    </source>
</evidence>
<comment type="similarity">
    <text evidence="2">Belongs to the band 7/mec-2 family.</text>
</comment>
<dbReference type="InterPro" id="IPR043202">
    <property type="entry name" value="Band-7_stomatin-like"/>
</dbReference>
<keyword evidence="5" id="KW-0378">Hydrolase</keyword>
<comment type="subcellular location">
    <subcellularLocation>
        <location evidence="1">Membrane</location>
        <topology evidence="1">Single-pass membrane protein</topology>
    </subcellularLocation>
</comment>
<dbReference type="SUPFAM" id="SSF117892">
    <property type="entry name" value="Band 7/SPFH domain"/>
    <property type="match status" value="1"/>
</dbReference>
<feature type="transmembrane region" description="Helical" evidence="3">
    <location>
        <begin position="25"/>
        <end position="47"/>
    </location>
</feature>
<dbReference type="GO" id="GO:0008233">
    <property type="term" value="F:peptidase activity"/>
    <property type="evidence" value="ECO:0007669"/>
    <property type="project" value="UniProtKB-KW"/>
</dbReference>
<keyword evidence="3" id="KW-0472">Membrane</keyword>
<dbReference type="EMBL" id="MWQY01000011">
    <property type="protein sequence ID" value="ORC34958.1"/>
    <property type="molecule type" value="Genomic_DNA"/>
</dbReference>
<dbReference type="Gene3D" id="3.30.479.30">
    <property type="entry name" value="Band 7 domain"/>
    <property type="match status" value="1"/>
</dbReference>
<dbReference type="GO" id="GO:0005886">
    <property type="term" value="C:plasma membrane"/>
    <property type="evidence" value="ECO:0007669"/>
    <property type="project" value="InterPro"/>
</dbReference>
<reference evidence="5 6" key="1">
    <citation type="submission" date="2017-03" db="EMBL/GenBank/DDBJ databases">
        <title>Draft Genome sequence of Marispirochaeta sp. strain JC444.</title>
        <authorList>
            <person name="Shivani Y."/>
            <person name="Subhash Y."/>
            <person name="Sasikala C."/>
            <person name="Ramana C."/>
        </authorList>
    </citation>
    <scope>NUCLEOTIDE SEQUENCE [LARGE SCALE GENOMIC DNA]</scope>
    <source>
        <strain evidence="5 6">JC444</strain>
    </source>
</reference>
<feature type="transmembrane region" description="Helical" evidence="3">
    <location>
        <begin position="101"/>
        <end position="121"/>
    </location>
</feature>
<dbReference type="STRING" id="1963862.B4O97_11145"/>
<dbReference type="Gene3D" id="6.10.250.2090">
    <property type="match status" value="1"/>
</dbReference>
<dbReference type="PANTHER" id="PTHR10264">
    <property type="entry name" value="BAND 7 PROTEIN-RELATED"/>
    <property type="match status" value="1"/>
</dbReference>
<dbReference type="PANTHER" id="PTHR10264:SF19">
    <property type="entry name" value="AT06885P-RELATED"/>
    <property type="match status" value="1"/>
</dbReference>
<evidence type="ECO:0000256" key="2">
    <source>
        <dbReference type="ARBA" id="ARBA00008164"/>
    </source>
</evidence>
<comment type="caution">
    <text evidence="5">The sequence shown here is derived from an EMBL/GenBank/DDBJ whole genome shotgun (WGS) entry which is preliminary data.</text>
</comment>
<dbReference type="InterPro" id="IPR036013">
    <property type="entry name" value="Band_7/SPFH_dom_sf"/>
</dbReference>
<dbReference type="FunFam" id="3.30.479.30:FF:000004">
    <property type="entry name" value="Putative membrane protease family, stomatin"/>
    <property type="match status" value="1"/>
</dbReference>
<proteinExistence type="inferred from homology"/>
<feature type="domain" description="Band 7" evidence="4">
    <location>
        <begin position="113"/>
        <end position="271"/>
    </location>
</feature>
<evidence type="ECO:0000256" key="1">
    <source>
        <dbReference type="ARBA" id="ARBA00004167"/>
    </source>
</evidence>
<dbReference type="GO" id="GO:0098552">
    <property type="term" value="C:side of membrane"/>
    <property type="evidence" value="ECO:0007669"/>
    <property type="project" value="UniProtKB-ARBA"/>
</dbReference>
<keyword evidence="3" id="KW-0812">Transmembrane</keyword>
<dbReference type="Proteomes" id="UP000192343">
    <property type="component" value="Unassembled WGS sequence"/>
</dbReference>
<keyword evidence="5" id="KW-0645">Protease</keyword>
<dbReference type="SMART" id="SM00244">
    <property type="entry name" value="PHB"/>
    <property type="match status" value="1"/>
</dbReference>
<evidence type="ECO:0000256" key="3">
    <source>
        <dbReference type="SAM" id="Phobius"/>
    </source>
</evidence>
<dbReference type="PRINTS" id="PR00721">
    <property type="entry name" value="STOMATIN"/>
</dbReference>